<keyword evidence="3 4" id="KW-0326">Glycosidase</keyword>
<sequence>MQVWVLVIELVMALPALALDNGLMRTPPMGWMSWERFRSNVHCVNDPKNCIRYFYRLAEDGWKNLGYNYLIIDDCWSFILRDNGGRLLLDMFRFSLGILKLARYIHDCGLKLGIYANLGTHMCFGFPDTTLDKIELHTQTFASWGVDMLKFDGCCSNMDECQYDLWEYICCFMLYPLVSKALNATECPIAYSCSWPVYRGGLPPSVNYTLLGEICSLCRNYEDIKDSWDSVLRIVDWFFNNICNVLQGQATGTTLTWSVCISACLIV</sequence>
<keyword evidence="4" id="KW-1015">Disulfide bond</keyword>
<dbReference type="GO" id="GO:0009311">
    <property type="term" value="P:oligosaccharide metabolic process"/>
    <property type="evidence" value="ECO:0007669"/>
    <property type="project" value="TreeGrafter"/>
</dbReference>
<dbReference type="InterPro" id="IPR017853">
    <property type="entry name" value="GH"/>
</dbReference>
<feature type="chain" id="PRO_5044347996" description="Alpha-galactosidase" evidence="5">
    <location>
        <begin position="19"/>
        <end position="267"/>
    </location>
</feature>
<comment type="similarity">
    <text evidence="1 4">Belongs to the glycosyl hydrolase 27 family.</text>
</comment>
<reference evidence="6" key="5">
    <citation type="submission" date="2025-09" db="UniProtKB">
        <authorList>
            <consortium name="Ensembl"/>
        </authorList>
    </citation>
    <scope>IDENTIFICATION</scope>
</reference>
<dbReference type="AlphaFoldDB" id="A0A4W4F9H6"/>
<organism evidence="6 7">
    <name type="scientific">Electrophorus electricus</name>
    <name type="common">Electric eel</name>
    <name type="synonym">Gymnotus electricus</name>
    <dbReference type="NCBI Taxonomy" id="8005"/>
    <lineage>
        <taxon>Eukaryota</taxon>
        <taxon>Metazoa</taxon>
        <taxon>Chordata</taxon>
        <taxon>Craniata</taxon>
        <taxon>Vertebrata</taxon>
        <taxon>Euteleostomi</taxon>
        <taxon>Actinopterygii</taxon>
        <taxon>Neopterygii</taxon>
        <taxon>Teleostei</taxon>
        <taxon>Ostariophysi</taxon>
        <taxon>Gymnotiformes</taxon>
        <taxon>Gymnotoidei</taxon>
        <taxon>Gymnotidae</taxon>
        <taxon>Electrophorus</taxon>
    </lineage>
</organism>
<dbReference type="PANTHER" id="PTHR11452:SF83">
    <property type="entry name" value="ALPHA-GALACTOSIDASE"/>
    <property type="match status" value="1"/>
</dbReference>
<dbReference type="GO" id="GO:0005737">
    <property type="term" value="C:cytoplasm"/>
    <property type="evidence" value="ECO:0007669"/>
    <property type="project" value="TreeGrafter"/>
</dbReference>
<dbReference type="InterPro" id="IPR000111">
    <property type="entry name" value="Glyco_hydro_27/36_CS"/>
</dbReference>
<evidence type="ECO:0000256" key="4">
    <source>
        <dbReference type="RuleBase" id="RU361168"/>
    </source>
</evidence>
<dbReference type="CDD" id="cd14792">
    <property type="entry name" value="GH27"/>
    <property type="match status" value="1"/>
</dbReference>
<evidence type="ECO:0000256" key="2">
    <source>
        <dbReference type="ARBA" id="ARBA00022801"/>
    </source>
</evidence>
<dbReference type="PROSITE" id="PS00512">
    <property type="entry name" value="ALPHA_GALACTOSIDASE"/>
    <property type="match status" value="1"/>
</dbReference>
<dbReference type="Pfam" id="PF16499">
    <property type="entry name" value="Melibiase_2"/>
    <property type="match status" value="1"/>
</dbReference>
<keyword evidence="5" id="KW-0732">Signal</keyword>
<dbReference type="PRINTS" id="PR00740">
    <property type="entry name" value="GLHYDRLASE27"/>
</dbReference>
<name>A0A4W4F9H6_ELEEL</name>
<accession>A0A4W4F9H6</accession>
<feature type="signal peptide" evidence="5">
    <location>
        <begin position="1"/>
        <end position="18"/>
    </location>
</feature>
<dbReference type="Proteomes" id="UP000314983">
    <property type="component" value="Chromosome 7"/>
</dbReference>
<reference evidence="7" key="2">
    <citation type="journal article" date="2017" name="Sci. Adv.">
        <title>A tail of two voltages: Proteomic comparison of the three electric organs of the electric eel.</title>
        <authorList>
            <person name="Traeger L.L."/>
            <person name="Sabat G."/>
            <person name="Barrett-Wilt G.A."/>
            <person name="Wells G.B."/>
            <person name="Sussman M.R."/>
        </authorList>
    </citation>
    <scope>NUCLEOTIDE SEQUENCE [LARGE SCALE GENOMIC DNA]</scope>
</reference>
<reference evidence="6" key="3">
    <citation type="submission" date="2020-05" db="EMBL/GenBank/DDBJ databases">
        <title>Electrophorus electricus (electric eel) genome, fEleEle1, primary haplotype.</title>
        <authorList>
            <person name="Myers G."/>
            <person name="Meyer A."/>
            <person name="Fedrigo O."/>
            <person name="Formenti G."/>
            <person name="Rhie A."/>
            <person name="Tracey A."/>
            <person name="Sims Y."/>
            <person name="Jarvis E.D."/>
        </authorList>
    </citation>
    <scope>NUCLEOTIDE SEQUENCE [LARGE SCALE GENOMIC DNA]</scope>
</reference>
<comment type="subunit">
    <text evidence="4">Homodimer.</text>
</comment>
<evidence type="ECO:0000256" key="5">
    <source>
        <dbReference type="SAM" id="SignalP"/>
    </source>
</evidence>
<protein>
    <recommendedName>
        <fullName evidence="4">Alpha-galactosidase</fullName>
        <ecNumber evidence="4">3.2.1.-</ecNumber>
    </recommendedName>
</protein>
<reference evidence="6" key="4">
    <citation type="submission" date="2025-08" db="UniProtKB">
        <authorList>
            <consortium name="Ensembl"/>
        </authorList>
    </citation>
    <scope>IDENTIFICATION</scope>
</reference>
<dbReference type="EC" id="3.2.1.-" evidence="4"/>
<reference evidence="7" key="1">
    <citation type="journal article" date="2014" name="Science">
        <title>Nonhuman genetics. Genomic basis for the convergent evolution of electric organs.</title>
        <authorList>
            <person name="Gallant J.R."/>
            <person name="Traeger L.L."/>
            <person name="Volkening J.D."/>
            <person name="Moffett H."/>
            <person name="Chen P.H."/>
            <person name="Novina C.D."/>
            <person name="Phillips G.N.Jr."/>
            <person name="Anand R."/>
            <person name="Wells G.B."/>
            <person name="Pinch M."/>
            <person name="Guth R."/>
            <person name="Unguez G.A."/>
            <person name="Albert J.S."/>
            <person name="Zakon H.H."/>
            <person name="Samanta M.P."/>
            <person name="Sussman M.R."/>
        </authorList>
    </citation>
    <scope>NUCLEOTIDE SEQUENCE [LARGE SCALE GENOMIC DNA]</scope>
</reference>
<dbReference type="InterPro" id="IPR002241">
    <property type="entry name" value="Glyco_hydro_27"/>
</dbReference>
<evidence type="ECO:0000313" key="6">
    <source>
        <dbReference type="Ensembl" id="ENSEEEP00000021491.2"/>
    </source>
</evidence>
<dbReference type="Gene3D" id="3.20.20.70">
    <property type="entry name" value="Aldolase class I"/>
    <property type="match status" value="1"/>
</dbReference>
<dbReference type="GO" id="GO:0004557">
    <property type="term" value="F:alpha-galactosidase activity"/>
    <property type="evidence" value="ECO:0007669"/>
    <property type="project" value="TreeGrafter"/>
</dbReference>
<gene>
    <name evidence="6" type="primary">NAGA</name>
</gene>
<dbReference type="Ensembl" id="ENSEEET00000021731.2">
    <property type="protein sequence ID" value="ENSEEEP00000021491.2"/>
    <property type="gene ID" value="ENSEEEG00000010469.2"/>
</dbReference>
<evidence type="ECO:0000256" key="1">
    <source>
        <dbReference type="ARBA" id="ARBA00009743"/>
    </source>
</evidence>
<dbReference type="OMA" id="DMVPAWR"/>
<dbReference type="STRING" id="8005.ENSEEEP00000021491"/>
<dbReference type="InterPro" id="IPR013785">
    <property type="entry name" value="Aldolase_TIM"/>
</dbReference>
<keyword evidence="7" id="KW-1185">Reference proteome</keyword>
<dbReference type="GeneTree" id="ENSGT00390000008751"/>
<evidence type="ECO:0000256" key="3">
    <source>
        <dbReference type="ARBA" id="ARBA00023295"/>
    </source>
</evidence>
<dbReference type="GO" id="GO:0016139">
    <property type="term" value="P:glycoside catabolic process"/>
    <property type="evidence" value="ECO:0007669"/>
    <property type="project" value="TreeGrafter"/>
</dbReference>
<dbReference type="SUPFAM" id="SSF51445">
    <property type="entry name" value="(Trans)glycosidases"/>
    <property type="match status" value="1"/>
</dbReference>
<evidence type="ECO:0000313" key="7">
    <source>
        <dbReference type="Proteomes" id="UP000314983"/>
    </source>
</evidence>
<keyword evidence="2 4" id="KW-0378">Hydrolase</keyword>
<dbReference type="PANTHER" id="PTHR11452">
    <property type="entry name" value="ALPHA-GALACTOSIDASE/ALPHA-N-ACETYLGALACTOSAMINIDASE"/>
    <property type="match status" value="1"/>
</dbReference>
<proteinExistence type="inferred from homology"/>